<protein>
    <recommendedName>
        <fullName evidence="2">Negative regulator of flagellin synthesis</fullName>
    </recommendedName>
    <alternativeName>
        <fullName evidence="8">Anti-sigma-28 factor</fullName>
    </alternativeName>
</protein>
<sequence>MDIKNINTPAVSGRNNDPAKPANGDVASSKPAATSEIESNVDKVTLTDVQGQLRALEQKAMNVHSENSDRIAQLREAINNGSYKVDAEKVADKLMQTEAMFARF</sequence>
<evidence type="ECO:0000256" key="3">
    <source>
        <dbReference type="ARBA" id="ARBA00022491"/>
    </source>
</evidence>
<keyword evidence="4" id="KW-1005">Bacterial flagellum biogenesis</keyword>
<dbReference type="RefSeq" id="WP_208151051.1">
    <property type="nucleotide sequence ID" value="NZ_JAGETV010000044.1"/>
</dbReference>
<dbReference type="EMBL" id="JAGETV010000044">
    <property type="protein sequence ID" value="MBO1928441.1"/>
    <property type="molecule type" value="Genomic_DNA"/>
</dbReference>
<reference evidence="11 12" key="1">
    <citation type="submission" date="2021-03" db="EMBL/GenBank/DDBJ databases">
        <title>Thiomicrorhabdus sp.nov.,novel sulfur-oxidizing bacteria isolated from coastal sediment.</title>
        <authorList>
            <person name="Liu X."/>
        </authorList>
    </citation>
    <scope>NUCLEOTIDE SEQUENCE [LARGE SCALE GENOMIC DNA]</scope>
    <source>
        <strain evidence="11 12">6S2-11</strain>
    </source>
</reference>
<name>A0ABS3Q803_9GAMM</name>
<gene>
    <name evidence="11" type="primary">flgM</name>
    <name evidence="11" type="ORF">J3998_12755</name>
</gene>
<comment type="similarity">
    <text evidence="1">Belongs to the FlgM family.</text>
</comment>
<comment type="function">
    <text evidence="7">Responsible for the coupling of flagellin expression to flagellar assembly by preventing expression of the flagellin genes when a component of the middle class of proteins is defective. It negatively regulates flagellar genes by inhibiting the activity of FliA by directly binding to FliA.</text>
</comment>
<keyword evidence="11" id="KW-0966">Cell projection</keyword>
<keyword evidence="3" id="KW-0678">Repressor</keyword>
<dbReference type="InterPro" id="IPR035890">
    <property type="entry name" value="Anti-sigma-28_factor_FlgM_sf"/>
</dbReference>
<feature type="region of interest" description="Disordered" evidence="9">
    <location>
        <begin position="1"/>
        <end position="40"/>
    </location>
</feature>
<feature type="domain" description="Anti-sigma-28 factor FlgM C-terminal" evidence="10">
    <location>
        <begin position="42"/>
        <end position="96"/>
    </location>
</feature>
<dbReference type="SUPFAM" id="SSF101498">
    <property type="entry name" value="Anti-sigma factor FlgM"/>
    <property type="match status" value="1"/>
</dbReference>
<evidence type="ECO:0000256" key="8">
    <source>
        <dbReference type="ARBA" id="ARBA00030117"/>
    </source>
</evidence>
<evidence type="ECO:0000256" key="4">
    <source>
        <dbReference type="ARBA" id="ARBA00022795"/>
    </source>
</evidence>
<dbReference type="InterPro" id="IPR007412">
    <property type="entry name" value="FlgM"/>
</dbReference>
<evidence type="ECO:0000256" key="6">
    <source>
        <dbReference type="ARBA" id="ARBA00023163"/>
    </source>
</evidence>
<evidence type="ECO:0000256" key="9">
    <source>
        <dbReference type="SAM" id="MobiDB-lite"/>
    </source>
</evidence>
<comment type="caution">
    <text evidence="11">The sequence shown here is derived from an EMBL/GenBank/DDBJ whole genome shotgun (WGS) entry which is preliminary data.</text>
</comment>
<evidence type="ECO:0000313" key="11">
    <source>
        <dbReference type="EMBL" id="MBO1928441.1"/>
    </source>
</evidence>
<keyword evidence="6" id="KW-0804">Transcription</keyword>
<feature type="compositionally biased region" description="Polar residues" evidence="9">
    <location>
        <begin position="1"/>
        <end position="15"/>
    </location>
</feature>
<accession>A0ABS3Q803</accession>
<keyword evidence="11" id="KW-0969">Cilium</keyword>
<evidence type="ECO:0000313" key="12">
    <source>
        <dbReference type="Proteomes" id="UP000664835"/>
    </source>
</evidence>
<evidence type="ECO:0000256" key="5">
    <source>
        <dbReference type="ARBA" id="ARBA00023015"/>
    </source>
</evidence>
<dbReference type="Pfam" id="PF04316">
    <property type="entry name" value="FlgM"/>
    <property type="match status" value="1"/>
</dbReference>
<dbReference type="NCBIfam" id="TIGR03824">
    <property type="entry name" value="FlgM_jcvi"/>
    <property type="match status" value="1"/>
</dbReference>
<keyword evidence="11" id="KW-0282">Flagellum</keyword>
<dbReference type="InterPro" id="IPR031316">
    <property type="entry name" value="FlgM_C"/>
</dbReference>
<keyword evidence="12" id="KW-1185">Reference proteome</keyword>
<dbReference type="Proteomes" id="UP000664835">
    <property type="component" value="Unassembled WGS sequence"/>
</dbReference>
<evidence type="ECO:0000256" key="2">
    <source>
        <dbReference type="ARBA" id="ARBA00017823"/>
    </source>
</evidence>
<organism evidence="11 12">
    <name type="scientific">Thiomicrorhabdus marina</name>
    <dbReference type="NCBI Taxonomy" id="2818442"/>
    <lineage>
        <taxon>Bacteria</taxon>
        <taxon>Pseudomonadati</taxon>
        <taxon>Pseudomonadota</taxon>
        <taxon>Gammaproteobacteria</taxon>
        <taxon>Thiotrichales</taxon>
        <taxon>Piscirickettsiaceae</taxon>
        <taxon>Thiomicrorhabdus</taxon>
    </lineage>
</organism>
<evidence type="ECO:0000256" key="1">
    <source>
        <dbReference type="ARBA" id="ARBA00005322"/>
    </source>
</evidence>
<evidence type="ECO:0000259" key="10">
    <source>
        <dbReference type="Pfam" id="PF04316"/>
    </source>
</evidence>
<keyword evidence="5" id="KW-0805">Transcription regulation</keyword>
<evidence type="ECO:0000256" key="7">
    <source>
        <dbReference type="ARBA" id="ARBA00024739"/>
    </source>
</evidence>
<proteinExistence type="inferred from homology"/>